<dbReference type="InterPro" id="IPR001633">
    <property type="entry name" value="EAL_dom"/>
</dbReference>
<dbReference type="RefSeq" id="WP_310798381.1">
    <property type="nucleotide sequence ID" value="NZ_CP123872.1"/>
</dbReference>
<dbReference type="GO" id="GO:0000160">
    <property type="term" value="P:phosphorelay signal transduction system"/>
    <property type="evidence" value="ECO:0007669"/>
    <property type="project" value="InterPro"/>
</dbReference>
<proteinExistence type="predicted"/>
<sequence>MSNEQSILVVDDSSTYRDIVAHELRQEGYLVSTARNGKKALDILKTEQFNFIITDLDMPEVDGYGLIKEIAGLSWRPGVILMTGHAEKALHSAEQLAIAYSINLLATLPKPIPVEKVLSALTDFVRSRSDEAGVSDSILSETEFMRGLMTDGLVPVYQPRVDAKTLKVTGVEVFARWRSISGGLMGAHSVLTLASEKGYMDVLTYRMLELAVEQCGEWLSQGIEMPISLNLNAENLRKSDFSDIVSGLLDQHNVPPEMVTLEVGEADMLIDERKLLEEMGRLHLRGLGLALDDFGTGFGSLMRLHKIPFSEIIIDRGFLDTALRDKVAFTILESVVDLAHKLDIKAASCGVSDAQTHALTKKLNFDTLQGYILGKPMLPNDFLSWLSTLNEGCVHLEPEG</sequence>
<dbReference type="Gene3D" id="3.40.50.2300">
    <property type="match status" value="1"/>
</dbReference>
<name>A0AA52EI94_9PROT</name>
<evidence type="ECO:0000313" key="5">
    <source>
        <dbReference type="Proteomes" id="UP001268683"/>
    </source>
</evidence>
<dbReference type="InterPro" id="IPR035919">
    <property type="entry name" value="EAL_sf"/>
</dbReference>
<dbReference type="PROSITE" id="PS50110">
    <property type="entry name" value="RESPONSE_REGULATORY"/>
    <property type="match status" value="1"/>
</dbReference>
<organism evidence="4 5">
    <name type="scientific">Temperatibacter marinus</name>
    <dbReference type="NCBI Taxonomy" id="1456591"/>
    <lineage>
        <taxon>Bacteria</taxon>
        <taxon>Pseudomonadati</taxon>
        <taxon>Pseudomonadota</taxon>
        <taxon>Alphaproteobacteria</taxon>
        <taxon>Kordiimonadales</taxon>
        <taxon>Temperatibacteraceae</taxon>
        <taxon>Temperatibacter</taxon>
    </lineage>
</organism>
<evidence type="ECO:0000259" key="3">
    <source>
        <dbReference type="PROSITE" id="PS50883"/>
    </source>
</evidence>
<dbReference type="SUPFAM" id="SSF141868">
    <property type="entry name" value="EAL domain-like"/>
    <property type="match status" value="1"/>
</dbReference>
<dbReference type="EMBL" id="CP123872">
    <property type="protein sequence ID" value="WND02546.1"/>
    <property type="molecule type" value="Genomic_DNA"/>
</dbReference>
<dbReference type="GO" id="GO:0071111">
    <property type="term" value="F:cyclic-guanylate-specific phosphodiesterase activity"/>
    <property type="evidence" value="ECO:0007669"/>
    <property type="project" value="UniProtKB-EC"/>
</dbReference>
<keyword evidence="4" id="KW-0378">Hydrolase</keyword>
<dbReference type="EC" id="3.1.4.52" evidence="4"/>
<dbReference type="PANTHER" id="PTHR33121">
    <property type="entry name" value="CYCLIC DI-GMP PHOSPHODIESTERASE PDEF"/>
    <property type="match status" value="1"/>
</dbReference>
<dbReference type="InterPro" id="IPR011006">
    <property type="entry name" value="CheY-like_superfamily"/>
</dbReference>
<accession>A0AA52EI94</accession>
<dbReference type="InterPro" id="IPR050706">
    <property type="entry name" value="Cyclic-di-GMP_PDE-like"/>
</dbReference>
<keyword evidence="5" id="KW-1185">Reference proteome</keyword>
<dbReference type="SUPFAM" id="SSF52172">
    <property type="entry name" value="CheY-like"/>
    <property type="match status" value="1"/>
</dbReference>
<dbReference type="Gene3D" id="3.20.20.450">
    <property type="entry name" value="EAL domain"/>
    <property type="match status" value="1"/>
</dbReference>
<feature type="domain" description="Response regulatory" evidence="2">
    <location>
        <begin position="6"/>
        <end position="125"/>
    </location>
</feature>
<dbReference type="InterPro" id="IPR001789">
    <property type="entry name" value="Sig_transdc_resp-reg_receiver"/>
</dbReference>
<dbReference type="SMART" id="SM00052">
    <property type="entry name" value="EAL"/>
    <property type="match status" value="1"/>
</dbReference>
<dbReference type="KEGG" id="tmk:QGN29_13415"/>
<keyword evidence="1" id="KW-0597">Phosphoprotein</keyword>
<evidence type="ECO:0000256" key="1">
    <source>
        <dbReference type="PROSITE-ProRule" id="PRU00169"/>
    </source>
</evidence>
<dbReference type="Pfam" id="PF00563">
    <property type="entry name" value="EAL"/>
    <property type="match status" value="1"/>
</dbReference>
<protein>
    <submittedName>
        <fullName evidence="4">EAL domain-containing response regulator</fullName>
        <ecNumber evidence="4">3.1.4.52</ecNumber>
    </submittedName>
</protein>
<dbReference type="CDD" id="cd01948">
    <property type="entry name" value="EAL"/>
    <property type="match status" value="1"/>
</dbReference>
<dbReference type="PANTHER" id="PTHR33121:SF79">
    <property type="entry name" value="CYCLIC DI-GMP PHOSPHODIESTERASE PDED-RELATED"/>
    <property type="match status" value="1"/>
</dbReference>
<evidence type="ECO:0000313" key="4">
    <source>
        <dbReference type="EMBL" id="WND02546.1"/>
    </source>
</evidence>
<feature type="domain" description="EAL" evidence="3">
    <location>
        <begin position="137"/>
        <end position="390"/>
    </location>
</feature>
<dbReference type="Proteomes" id="UP001268683">
    <property type="component" value="Chromosome"/>
</dbReference>
<feature type="modified residue" description="4-aspartylphosphate" evidence="1">
    <location>
        <position position="55"/>
    </location>
</feature>
<gene>
    <name evidence="4" type="ORF">QGN29_13415</name>
</gene>
<dbReference type="Pfam" id="PF00072">
    <property type="entry name" value="Response_reg"/>
    <property type="match status" value="1"/>
</dbReference>
<reference evidence="4" key="1">
    <citation type="submission" date="2023-04" db="EMBL/GenBank/DDBJ databases">
        <title>Complete genome sequence of Temperatibacter marinus.</title>
        <authorList>
            <person name="Rong J.-C."/>
            <person name="Yi M.-L."/>
            <person name="Zhao Q."/>
        </authorList>
    </citation>
    <scope>NUCLEOTIDE SEQUENCE</scope>
    <source>
        <strain evidence="4">NBRC 110045</strain>
    </source>
</reference>
<dbReference type="AlphaFoldDB" id="A0AA52EI94"/>
<evidence type="ECO:0000259" key="2">
    <source>
        <dbReference type="PROSITE" id="PS50110"/>
    </source>
</evidence>
<dbReference type="PROSITE" id="PS50883">
    <property type="entry name" value="EAL"/>
    <property type="match status" value="1"/>
</dbReference>
<dbReference type="SMART" id="SM00448">
    <property type="entry name" value="REC"/>
    <property type="match status" value="1"/>
</dbReference>